<sequence>MKSIYQILLTCFIFAGIIACENETKVCDQTLRNDLHTHFKRDSLGVLRDTTMPRVTAYALGRDTIYKKQALSDLYFQLSPVADSSRFYLKVDSAAAADTITFRYSRVKHFISPGCGFGTYFNLDTIIATTHTISYLQINNKSVISSNDTHLLLYFRVR</sequence>
<name>A0ABS5IUG8_9BACT</name>
<evidence type="ECO:0008006" key="3">
    <source>
        <dbReference type="Google" id="ProtNLM"/>
    </source>
</evidence>
<dbReference type="Proteomes" id="UP000676386">
    <property type="component" value="Unassembled WGS sequence"/>
</dbReference>
<accession>A0ABS5IUG8</accession>
<gene>
    <name evidence="1" type="ORF">KE626_03680</name>
</gene>
<dbReference type="EMBL" id="JAGTXB010000001">
    <property type="protein sequence ID" value="MBS0026406.1"/>
    <property type="molecule type" value="Genomic_DNA"/>
</dbReference>
<comment type="caution">
    <text evidence="1">The sequence shown here is derived from an EMBL/GenBank/DDBJ whole genome shotgun (WGS) entry which is preliminary data.</text>
</comment>
<keyword evidence="2" id="KW-1185">Reference proteome</keyword>
<evidence type="ECO:0000313" key="1">
    <source>
        <dbReference type="EMBL" id="MBS0026406.1"/>
    </source>
</evidence>
<proteinExistence type="predicted"/>
<protein>
    <recommendedName>
        <fullName evidence="3">Lipoprotein</fullName>
    </recommendedName>
</protein>
<organism evidence="1 2">
    <name type="scientific">Chitinophaga hostae</name>
    <dbReference type="NCBI Taxonomy" id="2831022"/>
    <lineage>
        <taxon>Bacteria</taxon>
        <taxon>Pseudomonadati</taxon>
        <taxon>Bacteroidota</taxon>
        <taxon>Chitinophagia</taxon>
        <taxon>Chitinophagales</taxon>
        <taxon>Chitinophagaceae</taxon>
        <taxon>Chitinophaga</taxon>
    </lineage>
</organism>
<reference evidence="1 2" key="1">
    <citation type="submission" date="2021-04" db="EMBL/GenBank/DDBJ databases">
        <title>Chitinophaga sp. nov., isolated from the rhizosphere soil.</title>
        <authorList>
            <person name="He S."/>
        </authorList>
    </citation>
    <scope>NUCLEOTIDE SEQUENCE [LARGE SCALE GENOMIC DNA]</scope>
    <source>
        <strain evidence="1 2">2R12</strain>
    </source>
</reference>
<dbReference type="PROSITE" id="PS51257">
    <property type="entry name" value="PROKAR_LIPOPROTEIN"/>
    <property type="match status" value="1"/>
</dbReference>
<dbReference type="Pfam" id="PF20050">
    <property type="entry name" value="DUF6452"/>
    <property type="match status" value="1"/>
</dbReference>
<dbReference type="RefSeq" id="WP_211971515.1">
    <property type="nucleotide sequence ID" value="NZ_CBFHAM010000015.1"/>
</dbReference>
<dbReference type="InterPro" id="IPR045607">
    <property type="entry name" value="DUF6452"/>
</dbReference>
<evidence type="ECO:0000313" key="2">
    <source>
        <dbReference type="Proteomes" id="UP000676386"/>
    </source>
</evidence>